<dbReference type="Proteomes" id="UP001163835">
    <property type="component" value="Unassembled WGS sequence"/>
</dbReference>
<dbReference type="EMBL" id="MU795267">
    <property type="protein sequence ID" value="KAJ3807881.1"/>
    <property type="molecule type" value="Genomic_DNA"/>
</dbReference>
<organism evidence="1 2">
    <name type="scientific">Lentinula aff. lateritia</name>
    <dbReference type="NCBI Taxonomy" id="2804960"/>
    <lineage>
        <taxon>Eukaryota</taxon>
        <taxon>Fungi</taxon>
        <taxon>Dikarya</taxon>
        <taxon>Basidiomycota</taxon>
        <taxon>Agaricomycotina</taxon>
        <taxon>Agaricomycetes</taxon>
        <taxon>Agaricomycetidae</taxon>
        <taxon>Agaricales</taxon>
        <taxon>Marasmiineae</taxon>
        <taxon>Omphalotaceae</taxon>
        <taxon>Lentinula</taxon>
    </lineage>
</organism>
<protein>
    <submittedName>
        <fullName evidence="1">Uncharacterized protein</fullName>
    </submittedName>
</protein>
<proteinExistence type="predicted"/>
<name>A0ACC1TSZ3_9AGAR</name>
<evidence type="ECO:0000313" key="1">
    <source>
        <dbReference type="EMBL" id="KAJ3807881.1"/>
    </source>
</evidence>
<accession>A0ACC1TSZ3</accession>
<sequence>FAKVFSIILDPNINPKTVRMCKITRDIFVFPFYGGEILCLDYKTGAVKFRKSHGPGIMGSVALNNTSNKFVAYTGKNFQLYRLSSLELLKTFTAETPVVLFPKYVVFGELEKIIVGGPIAAAPCCMMFRVKRFFRVSGTLTEDSFSQYHLPERHLIAIAGSTAQQAADVIIFEKQIPDEEIRSDRAADVPMASSADSILIGFYLPKKIWYWMRILGVVMVFLASVGYFPTFYVQMSQIPPFRRDPLNNKPDNIKKGLHGEMSSDQYIDVTHRTTKRNAVTNGERKRNSDLNVVLQKALAVVD</sequence>
<evidence type="ECO:0000313" key="2">
    <source>
        <dbReference type="Proteomes" id="UP001163835"/>
    </source>
</evidence>
<comment type="caution">
    <text evidence="1">The sequence shown here is derived from an EMBL/GenBank/DDBJ whole genome shotgun (WGS) entry which is preliminary data.</text>
</comment>
<feature type="non-terminal residue" evidence="1">
    <location>
        <position position="1"/>
    </location>
</feature>
<reference evidence="1" key="1">
    <citation type="submission" date="2022-09" db="EMBL/GenBank/DDBJ databases">
        <title>A Global Phylogenomic Analysis of the Shiitake Genus Lentinula.</title>
        <authorList>
            <consortium name="DOE Joint Genome Institute"/>
            <person name="Sierra-Patev S."/>
            <person name="Min B."/>
            <person name="Naranjo-Ortiz M."/>
            <person name="Looney B."/>
            <person name="Konkel Z."/>
            <person name="Slot J.C."/>
            <person name="Sakamoto Y."/>
            <person name="Steenwyk J.L."/>
            <person name="Rokas A."/>
            <person name="Carro J."/>
            <person name="Camarero S."/>
            <person name="Ferreira P."/>
            <person name="Molpeceres G."/>
            <person name="Ruiz-Duenas F.J."/>
            <person name="Serrano A."/>
            <person name="Henrissat B."/>
            <person name="Drula E."/>
            <person name="Hughes K.W."/>
            <person name="Mata J.L."/>
            <person name="Ishikawa N.K."/>
            <person name="Vargas-Isla R."/>
            <person name="Ushijima S."/>
            <person name="Smith C.A."/>
            <person name="Ahrendt S."/>
            <person name="Andreopoulos W."/>
            <person name="He G."/>
            <person name="Labutti K."/>
            <person name="Lipzen A."/>
            <person name="Ng V."/>
            <person name="Riley R."/>
            <person name="Sandor L."/>
            <person name="Barry K."/>
            <person name="Martinez A.T."/>
            <person name="Xiao Y."/>
            <person name="Gibbons J.G."/>
            <person name="Terashima K."/>
            <person name="Grigoriev I.V."/>
            <person name="Hibbett D.S."/>
        </authorList>
    </citation>
    <scope>NUCLEOTIDE SEQUENCE</scope>
    <source>
        <strain evidence="1">TMI1499</strain>
    </source>
</reference>
<gene>
    <name evidence="1" type="ORF">F5876DRAFT_67760</name>
</gene>
<keyword evidence="2" id="KW-1185">Reference proteome</keyword>